<dbReference type="AlphaFoldDB" id="E8NA90"/>
<proteinExistence type="predicted"/>
<protein>
    <submittedName>
        <fullName evidence="1">Signal peptidase I</fullName>
    </submittedName>
</protein>
<organism evidence="1 2">
    <name type="scientific">Microbacterium testaceum (strain StLB037)</name>
    <dbReference type="NCBI Taxonomy" id="979556"/>
    <lineage>
        <taxon>Bacteria</taxon>
        <taxon>Bacillati</taxon>
        <taxon>Actinomycetota</taxon>
        <taxon>Actinomycetes</taxon>
        <taxon>Micrococcales</taxon>
        <taxon>Microbacteriaceae</taxon>
        <taxon>Microbacterium</taxon>
    </lineage>
</organism>
<reference key="2">
    <citation type="submission" date="2011-02" db="EMBL/GenBank/DDBJ databases">
        <title>Genome sequence of Microbacterium testaceum StLB037.</title>
        <authorList>
            <person name="Morohoshi T."/>
            <person name="Wang W.Z."/>
            <person name="Someya N."/>
            <person name="Ikeda T."/>
        </authorList>
    </citation>
    <scope>NUCLEOTIDE SEQUENCE</scope>
    <source>
        <strain>StLB037</strain>
    </source>
</reference>
<reference evidence="1 2" key="1">
    <citation type="journal article" date="2011" name="J. Bacteriol.">
        <title>Genome sequence of Microbacterium testaceum StLB037, an N-acylhomoserine lactone-degrading bacterium isolated from potato leaves.</title>
        <authorList>
            <person name="Morohoshi T."/>
            <person name="Wang W.-Z."/>
            <person name="Someya N."/>
            <person name="Ikeda T."/>
        </authorList>
    </citation>
    <scope>NUCLEOTIDE SEQUENCE [LARGE SCALE GENOMIC DNA]</scope>
    <source>
        <strain evidence="1 2">StLB037</strain>
    </source>
</reference>
<evidence type="ECO:0000313" key="1">
    <source>
        <dbReference type="EMBL" id="BAJ73324.1"/>
    </source>
</evidence>
<name>E8NA90_MICTS</name>
<dbReference type="KEGG" id="mts:MTES_0360"/>
<accession>E8NA90</accession>
<dbReference type="Proteomes" id="UP000008975">
    <property type="component" value="Chromosome"/>
</dbReference>
<dbReference type="HOGENOM" id="CLU_2899230_0_0_11"/>
<evidence type="ECO:0000313" key="2">
    <source>
        <dbReference type="Proteomes" id="UP000008975"/>
    </source>
</evidence>
<dbReference type="EMBL" id="AP012052">
    <property type="protein sequence ID" value="BAJ73324.1"/>
    <property type="molecule type" value="Genomic_DNA"/>
</dbReference>
<sequence>MTGASSSRREDVVFLRRWLEPRDAVAVVGMLLLSVSSGHLSGTFRREAGGSVTPENIARHAA</sequence>
<gene>
    <name evidence="1" type="ordered locus">MTES_0360</name>
</gene>